<dbReference type="InterPro" id="IPR001487">
    <property type="entry name" value="Bromodomain"/>
</dbReference>
<comment type="subcellular location">
    <subcellularLocation>
        <location evidence="1">Nucleus</location>
    </subcellularLocation>
</comment>
<dbReference type="PRINTS" id="PR00503">
    <property type="entry name" value="BROMODOMAIN"/>
</dbReference>
<dbReference type="Pfam" id="PF12024">
    <property type="entry name" value="DUF3512"/>
    <property type="match status" value="1"/>
</dbReference>
<feature type="compositionally biased region" description="Polar residues" evidence="7">
    <location>
        <begin position="40"/>
        <end position="52"/>
    </location>
</feature>
<organism evidence="9 10">
    <name type="scientific">Eptatretus burgeri</name>
    <name type="common">Inshore hagfish</name>
    <dbReference type="NCBI Taxonomy" id="7764"/>
    <lineage>
        <taxon>Eukaryota</taxon>
        <taxon>Metazoa</taxon>
        <taxon>Chordata</taxon>
        <taxon>Craniata</taxon>
        <taxon>Vertebrata</taxon>
        <taxon>Cyclostomata</taxon>
        <taxon>Myxini</taxon>
        <taxon>Myxiniformes</taxon>
        <taxon>Myxinidae</taxon>
        <taxon>Eptatretinae</taxon>
        <taxon>Eptatretus</taxon>
    </lineage>
</organism>
<evidence type="ECO:0000256" key="1">
    <source>
        <dbReference type="ARBA" id="ARBA00004123"/>
    </source>
</evidence>
<proteinExistence type="predicted"/>
<evidence type="ECO:0000256" key="5">
    <source>
        <dbReference type="ARBA" id="ARBA00023242"/>
    </source>
</evidence>
<dbReference type="CDD" id="cd05513">
    <property type="entry name" value="Bromo_brd7_like"/>
    <property type="match status" value="1"/>
</dbReference>
<feature type="compositionally biased region" description="Basic residues" evidence="7">
    <location>
        <begin position="57"/>
        <end position="69"/>
    </location>
</feature>
<keyword evidence="2" id="KW-0805">Transcription regulation</keyword>
<feature type="compositionally biased region" description="Low complexity" evidence="7">
    <location>
        <begin position="29"/>
        <end position="38"/>
    </location>
</feature>
<dbReference type="SUPFAM" id="SSF47370">
    <property type="entry name" value="Bromodomain"/>
    <property type="match status" value="1"/>
</dbReference>
<dbReference type="GO" id="GO:0005634">
    <property type="term" value="C:nucleus"/>
    <property type="evidence" value="ECO:0007669"/>
    <property type="project" value="UniProtKB-SubCell"/>
</dbReference>
<evidence type="ECO:0000259" key="8">
    <source>
        <dbReference type="PROSITE" id="PS50014"/>
    </source>
</evidence>
<dbReference type="SMART" id="SM00297">
    <property type="entry name" value="BROMO"/>
    <property type="match status" value="1"/>
</dbReference>
<dbReference type="Gene3D" id="1.20.920.10">
    <property type="entry name" value="Bromodomain-like"/>
    <property type="match status" value="1"/>
</dbReference>
<dbReference type="PROSITE" id="PS50014">
    <property type="entry name" value="BROMODOMAIN_2"/>
    <property type="match status" value="1"/>
</dbReference>
<dbReference type="Ensembl" id="ENSEBUT00000011896.1">
    <property type="protein sequence ID" value="ENSEBUP00000011329.1"/>
    <property type="gene ID" value="ENSEBUG00000007272.1"/>
</dbReference>
<evidence type="ECO:0000256" key="2">
    <source>
        <dbReference type="ARBA" id="ARBA00023015"/>
    </source>
</evidence>
<evidence type="ECO:0000256" key="7">
    <source>
        <dbReference type="SAM" id="MobiDB-lite"/>
    </source>
</evidence>
<dbReference type="PANTHER" id="PTHR22881">
    <property type="entry name" value="BROMODOMAIN CONTAINING PROTEIN"/>
    <property type="match status" value="1"/>
</dbReference>
<protein>
    <recommendedName>
        <fullName evidence="8">Bromo domain-containing protein</fullName>
    </recommendedName>
</protein>
<evidence type="ECO:0000256" key="3">
    <source>
        <dbReference type="ARBA" id="ARBA00023117"/>
    </source>
</evidence>
<keyword evidence="5" id="KW-0539">Nucleus</keyword>
<reference evidence="9" key="2">
    <citation type="submission" date="2025-09" db="UniProtKB">
        <authorList>
            <consortium name="Ensembl"/>
        </authorList>
    </citation>
    <scope>IDENTIFICATION</scope>
</reference>
<feature type="region of interest" description="Disordered" evidence="7">
    <location>
        <begin position="614"/>
        <end position="639"/>
    </location>
</feature>
<feature type="region of interest" description="Disordered" evidence="7">
    <location>
        <begin position="1"/>
        <end position="120"/>
    </location>
</feature>
<evidence type="ECO:0000256" key="6">
    <source>
        <dbReference type="PROSITE-ProRule" id="PRU00035"/>
    </source>
</evidence>
<evidence type="ECO:0000313" key="9">
    <source>
        <dbReference type="Ensembl" id="ENSEBUP00000011329.1"/>
    </source>
</evidence>
<evidence type="ECO:0000256" key="4">
    <source>
        <dbReference type="ARBA" id="ARBA00023163"/>
    </source>
</evidence>
<feature type="domain" description="Bromo" evidence="8">
    <location>
        <begin position="162"/>
        <end position="232"/>
    </location>
</feature>
<dbReference type="GO" id="GO:0006357">
    <property type="term" value="P:regulation of transcription by RNA polymerase II"/>
    <property type="evidence" value="ECO:0007669"/>
    <property type="project" value="TreeGrafter"/>
</dbReference>
<dbReference type="GeneTree" id="ENSGT00950000183170"/>
<feature type="compositionally biased region" description="Polar residues" evidence="7">
    <location>
        <begin position="621"/>
        <end position="633"/>
    </location>
</feature>
<dbReference type="Proteomes" id="UP000694388">
    <property type="component" value="Unplaced"/>
</dbReference>
<feature type="compositionally biased region" description="Acidic residues" evidence="7">
    <location>
        <begin position="110"/>
        <end position="119"/>
    </location>
</feature>
<dbReference type="AlphaFoldDB" id="A0A8C4Q7S2"/>
<keyword evidence="3 6" id="KW-0103">Bromodomain</keyword>
<dbReference type="InterPro" id="IPR036427">
    <property type="entry name" value="Bromodomain-like_sf"/>
</dbReference>
<keyword evidence="4" id="KW-0804">Transcription</keyword>
<dbReference type="PANTHER" id="PTHR22881:SF27">
    <property type="entry name" value="BROMODOMAIN CONTAINING 7_9"/>
    <property type="match status" value="1"/>
</dbReference>
<feature type="compositionally biased region" description="Basic and acidic residues" evidence="7">
    <location>
        <begin position="70"/>
        <end position="99"/>
    </location>
</feature>
<name>A0A8C4Q7S2_EPTBU</name>
<accession>A0A8C4Q7S2</accession>
<dbReference type="InterPro" id="IPR021900">
    <property type="entry name" value="DUF3512"/>
</dbReference>
<evidence type="ECO:0000313" key="10">
    <source>
        <dbReference type="Proteomes" id="UP000694388"/>
    </source>
</evidence>
<reference evidence="9" key="1">
    <citation type="submission" date="2025-08" db="UniProtKB">
        <authorList>
            <consortium name="Ensembl"/>
        </authorList>
    </citation>
    <scope>IDENTIFICATION</scope>
</reference>
<dbReference type="InterPro" id="IPR051831">
    <property type="entry name" value="Bromodomain_contain_prot"/>
</dbReference>
<keyword evidence="10" id="KW-1185">Reference proteome</keyword>
<sequence>MGKKHKKHKRDYEAACVTDVEEQTEKPLRLVLKVVPPLTIDTSVPDDSQATGELTHARHHERRKKKKRKAEKDKEKEKDKGKEAKDKEKDHHPPDDDMKKKKKKKREKEDGESEVEDEFCPPKKVEVDTVSERPLRACRNKDNVQELSPLQQLLDYLLLQLQRKDPHSFFAFPVTDVIAPGYSMIIKHPMDFCTMREKVERNDYHSLAEFKVDFKLVCDNAMIYNRPETIYYKAAKKLLNMGIKMMSKEKLLLLRRTMVFMQVMDEAQEAAIYRDDDCSPAQSLTASERTSPSPLEAALPCRKARKSNSNETVSVPAGWEPESSSCSFTDSTAEADILGLVEQAADEAQERLRVTNPQSKIGCLHRDLTGGLSLAVINSEQEGHGEEVCPVNVGLLLGKFQPSLSGFQEEKRNKLVPTVGYLNCTSLKSNPSQYSSLLSDLDENSSELLFSTYGEEAAIQYALSLQEFVNGCGEYAARVVDNLLDAFTGGDHSKTLRVLEQKRRPLIDRMETKLPEETGNLASDVQNADTFSSDAVDFASFEMSLLSSFGKEKDEVEQGDSTQADRVEQKLPSMAVTAAVPAVVNLSGSSQCGHDAVEERLERPLDLVPSPMQAHDATSCLDEQSSNLPSLGGTSHREYESTHLRPGTCIVGPSHEVHCSKVDCVGGTILPITPYD</sequence>
<dbReference type="Pfam" id="PF00439">
    <property type="entry name" value="Bromodomain"/>
    <property type="match status" value="1"/>
</dbReference>